<evidence type="ECO:0000313" key="2">
    <source>
        <dbReference type="EMBL" id="BBH91685.1"/>
    </source>
</evidence>
<reference evidence="2" key="1">
    <citation type="submission" date="2018-12" db="EMBL/GenBank/DDBJ databases">
        <title>Novel natural products biosynthetic potential of the class Ktedonobacteria.</title>
        <authorList>
            <person name="Zheng Y."/>
            <person name="Saitou A."/>
            <person name="Wang C.M."/>
            <person name="Toyoda A."/>
            <person name="Minakuchi Y."/>
            <person name="Sekiguchi Y."/>
            <person name="Ueda K."/>
            <person name="Takano H."/>
            <person name="Sakai Y."/>
            <person name="Yokota A."/>
            <person name="Yabe S."/>
        </authorList>
    </citation>
    <scope>NUCLEOTIDE SEQUENCE</scope>
    <source>
        <strain evidence="2">COM3</strain>
    </source>
</reference>
<evidence type="ECO:0000256" key="1">
    <source>
        <dbReference type="SAM" id="MobiDB-lite"/>
    </source>
</evidence>
<accession>A0A455SZW8</accession>
<dbReference type="AlphaFoldDB" id="A0A455SZW8"/>
<organism evidence="2">
    <name type="scientific">Thermosporothrix sp. COM3</name>
    <dbReference type="NCBI Taxonomy" id="2490863"/>
    <lineage>
        <taxon>Bacteria</taxon>
        <taxon>Bacillati</taxon>
        <taxon>Chloroflexota</taxon>
        <taxon>Ktedonobacteria</taxon>
        <taxon>Ktedonobacterales</taxon>
        <taxon>Thermosporotrichaceae</taxon>
        <taxon>Thermosporothrix</taxon>
    </lineage>
</organism>
<proteinExistence type="predicted"/>
<sequence>MSLLHAPARQPYRRMKHQRSRPGQKTLWVSPIERRKLIKGEANILGKVGDNAVIERLPIVGHLWLD</sequence>
<protein>
    <submittedName>
        <fullName evidence="2">Uncharacterized protein</fullName>
    </submittedName>
</protein>
<dbReference type="EMBL" id="AP019376">
    <property type="protein sequence ID" value="BBH91685.1"/>
    <property type="molecule type" value="Genomic_DNA"/>
</dbReference>
<name>A0A455SZW8_9CHLR</name>
<feature type="compositionally biased region" description="Basic residues" evidence="1">
    <location>
        <begin position="11"/>
        <end position="22"/>
    </location>
</feature>
<feature type="region of interest" description="Disordered" evidence="1">
    <location>
        <begin position="1"/>
        <end position="26"/>
    </location>
</feature>
<gene>
    <name evidence="2" type="ORF">KTC_64360</name>
</gene>